<name>A0A437P365_9ACTN</name>
<protein>
    <recommendedName>
        <fullName evidence="3">histidine kinase</fullName>
        <ecNumber evidence="3">2.7.13.3</ecNumber>
    </recommendedName>
</protein>
<feature type="compositionally biased region" description="Basic and acidic residues" evidence="11">
    <location>
        <begin position="121"/>
        <end position="133"/>
    </location>
</feature>
<dbReference type="AlphaFoldDB" id="A0A437P365"/>
<dbReference type="EMBL" id="RZYA01000027">
    <property type="protein sequence ID" value="RVU16558.1"/>
    <property type="molecule type" value="Genomic_DNA"/>
</dbReference>
<keyword evidence="4" id="KW-0597">Phosphoprotein</keyword>
<dbReference type="InterPro" id="IPR036890">
    <property type="entry name" value="HATPase_C_sf"/>
</dbReference>
<evidence type="ECO:0000256" key="3">
    <source>
        <dbReference type="ARBA" id="ARBA00012438"/>
    </source>
</evidence>
<dbReference type="Gene3D" id="1.10.287.130">
    <property type="match status" value="1"/>
</dbReference>
<dbReference type="Pfam" id="PF02518">
    <property type="entry name" value="HATPase_c"/>
    <property type="match status" value="1"/>
</dbReference>
<sequence>MRAFLRGRVSARSLRTTFAVSFAAVAAVVTVLVGLLSYDAAARLVRVDQKAVFNEVVHDLRVQVKEEKLTPYDFASGDPDHDGPRDDLIRPSRTDVQILGSGGVIVDRGSPQLPVNAADRQTADYEKPGRTSDGKGVVGPGSRRDVQLAGDGYRMTTVSLGGGRGAVQIAQQFSDTEDLLRQLQRRTGVVALAVILASAFVGWWLARRITRRLVRLAGAAEEVAGTGHLDVRVPVEGGDEVGSLGRSFDRMLGRLARSIEDQRRLVQDAGHELRTPLTSLRTNISLLRRIEDLPPAAREELIADLAQESRELTDLVNELVDLAAGKEDDEPVVEVALAETAEDVAVLARRRTGREIAVRATGDTVIQGRPASLQRALSNLVENAAKFDRGGTEPIRIVVTGGIPDGVRVEVLDRGPGIADTDLERVFDRFYRAPAARSLPGSGLGLSIVQEVASAHGGRAFAERRTGGGAAIGFTVRGVRTGADL</sequence>
<comment type="catalytic activity">
    <reaction evidence="1">
        <text>ATP + protein L-histidine = ADP + protein N-phospho-L-histidine.</text>
        <dbReference type="EC" id="2.7.13.3"/>
    </reaction>
</comment>
<dbReference type="PROSITE" id="PS50109">
    <property type="entry name" value="HIS_KIN"/>
    <property type="match status" value="1"/>
</dbReference>
<evidence type="ECO:0000256" key="10">
    <source>
        <dbReference type="ARBA" id="ARBA00023136"/>
    </source>
</evidence>
<accession>A0A437P365</accession>
<keyword evidence="6 12" id="KW-0812">Transmembrane</keyword>
<dbReference type="SMART" id="SM00388">
    <property type="entry name" value="HisKA"/>
    <property type="match status" value="1"/>
</dbReference>
<dbReference type="PRINTS" id="PR00344">
    <property type="entry name" value="BCTRLSENSOR"/>
</dbReference>
<dbReference type="Gene3D" id="6.10.340.10">
    <property type="match status" value="1"/>
</dbReference>
<reference evidence="15 16" key="1">
    <citation type="submission" date="2019-01" db="EMBL/GenBank/DDBJ databases">
        <title>Genome sequences of Streptomyces and Rhizobium isolates collected from root and soil.</title>
        <authorList>
            <person name="Chhettri S."/>
            <person name="Sevigny J.L."/>
            <person name="Sen A."/>
            <person name="Ennis N."/>
            <person name="Tisa L."/>
        </authorList>
    </citation>
    <scope>NUCLEOTIDE SEQUENCE [LARGE SCALE GENOMIC DNA]</scope>
    <source>
        <strain evidence="15 16">San01</strain>
    </source>
</reference>
<gene>
    <name evidence="15" type="ORF">EOT10_36330</name>
</gene>
<feature type="domain" description="Histidine kinase" evidence="13">
    <location>
        <begin position="268"/>
        <end position="480"/>
    </location>
</feature>
<dbReference type="InterPro" id="IPR005467">
    <property type="entry name" value="His_kinase_dom"/>
</dbReference>
<evidence type="ECO:0000256" key="7">
    <source>
        <dbReference type="ARBA" id="ARBA00022777"/>
    </source>
</evidence>
<evidence type="ECO:0000256" key="9">
    <source>
        <dbReference type="ARBA" id="ARBA00023012"/>
    </source>
</evidence>
<evidence type="ECO:0000259" key="13">
    <source>
        <dbReference type="PROSITE" id="PS50109"/>
    </source>
</evidence>
<dbReference type="CDD" id="cd00082">
    <property type="entry name" value="HisKA"/>
    <property type="match status" value="1"/>
</dbReference>
<dbReference type="CDD" id="cd06225">
    <property type="entry name" value="HAMP"/>
    <property type="match status" value="1"/>
</dbReference>
<dbReference type="OrthoDB" id="9786919at2"/>
<dbReference type="InterPro" id="IPR003661">
    <property type="entry name" value="HisK_dim/P_dom"/>
</dbReference>
<feature type="region of interest" description="Disordered" evidence="11">
    <location>
        <begin position="119"/>
        <end position="143"/>
    </location>
</feature>
<comment type="subcellular location">
    <subcellularLocation>
        <location evidence="2">Cell membrane</location>
    </subcellularLocation>
</comment>
<evidence type="ECO:0000256" key="2">
    <source>
        <dbReference type="ARBA" id="ARBA00004236"/>
    </source>
</evidence>
<dbReference type="SUPFAM" id="SSF47384">
    <property type="entry name" value="Homodimeric domain of signal transducing histidine kinase"/>
    <property type="match status" value="1"/>
</dbReference>
<keyword evidence="10 12" id="KW-0472">Membrane</keyword>
<dbReference type="SUPFAM" id="SSF55874">
    <property type="entry name" value="ATPase domain of HSP90 chaperone/DNA topoisomerase II/histidine kinase"/>
    <property type="match status" value="1"/>
</dbReference>
<evidence type="ECO:0000313" key="16">
    <source>
        <dbReference type="Proteomes" id="UP000283128"/>
    </source>
</evidence>
<dbReference type="SMART" id="SM00304">
    <property type="entry name" value="HAMP"/>
    <property type="match status" value="1"/>
</dbReference>
<comment type="caution">
    <text evidence="15">The sequence shown here is derived from an EMBL/GenBank/DDBJ whole genome shotgun (WGS) entry which is preliminary data.</text>
</comment>
<dbReference type="Pfam" id="PF00672">
    <property type="entry name" value="HAMP"/>
    <property type="match status" value="1"/>
</dbReference>
<keyword evidence="5" id="KW-0808">Transferase</keyword>
<evidence type="ECO:0000313" key="15">
    <source>
        <dbReference type="EMBL" id="RVU16558.1"/>
    </source>
</evidence>
<proteinExistence type="predicted"/>
<dbReference type="InterPro" id="IPR003660">
    <property type="entry name" value="HAMP_dom"/>
</dbReference>
<dbReference type="EC" id="2.7.13.3" evidence="3"/>
<dbReference type="InterPro" id="IPR050428">
    <property type="entry name" value="TCS_sensor_his_kinase"/>
</dbReference>
<dbReference type="PANTHER" id="PTHR45436:SF5">
    <property type="entry name" value="SENSOR HISTIDINE KINASE TRCS"/>
    <property type="match status" value="1"/>
</dbReference>
<evidence type="ECO:0000256" key="11">
    <source>
        <dbReference type="SAM" id="MobiDB-lite"/>
    </source>
</evidence>
<keyword evidence="16" id="KW-1185">Reference proteome</keyword>
<dbReference type="CDD" id="cd00075">
    <property type="entry name" value="HATPase"/>
    <property type="match status" value="1"/>
</dbReference>
<evidence type="ECO:0000256" key="6">
    <source>
        <dbReference type="ARBA" id="ARBA00022692"/>
    </source>
</evidence>
<dbReference type="SMART" id="SM00387">
    <property type="entry name" value="HATPase_c"/>
    <property type="match status" value="1"/>
</dbReference>
<feature type="transmembrane region" description="Helical" evidence="12">
    <location>
        <begin position="188"/>
        <end position="206"/>
    </location>
</feature>
<evidence type="ECO:0000256" key="4">
    <source>
        <dbReference type="ARBA" id="ARBA00022553"/>
    </source>
</evidence>
<dbReference type="SUPFAM" id="SSF158472">
    <property type="entry name" value="HAMP domain-like"/>
    <property type="match status" value="1"/>
</dbReference>
<evidence type="ECO:0000256" key="8">
    <source>
        <dbReference type="ARBA" id="ARBA00022989"/>
    </source>
</evidence>
<keyword evidence="8 12" id="KW-1133">Transmembrane helix</keyword>
<dbReference type="GO" id="GO:0005886">
    <property type="term" value="C:plasma membrane"/>
    <property type="evidence" value="ECO:0007669"/>
    <property type="project" value="UniProtKB-SubCell"/>
</dbReference>
<dbReference type="Gene3D" id="3.30.565.10">
    <property type="entry name" value="Histidine kinase-like ATPase, C-terminal domain"/>
    <property type="match status" value="1"/>
</dbReference>
<dbReference type="Pfam" id="PF00512">
    <property type="entry name" value="HisKA"/>
    <property type="match status" value="1"/>
</dbReference>
<evidence type="ECO:0000259" key="14">
    <source>
        <dbReference type="PROSITE" id="PS50885"/>
    </source>
</evidence>
<keyword evidence="9" id="KW-0902">Two-component regulatory system</keyword>
<dbReference type="PANTHER" id="PTHR45436">
    <property type="entry name" value="SENSOR HISTIDINE KINASE YKOH"/>
    <property type="match status" value="1"/>
</dbReference>
<dbReference type="InterPro" id="IPR036097">
    <property type="entry name" value="HisK_dim/P_sf"/>
</dbReference>
<dbReference type="Proteomes" id="UP000283128">
    <property type="component" value="Unassembled WGS sequence"/>
</dbReference>
<organism evidence="15 16">
    <name type="scientific">Streptomyces antnestii</name>
    <dbReference type="NCBI Taxonomy" id="2494256"/>
    <lineage>
        <taxon>Bacteria</taxon>
        <taxon>Bacillati</taxon>
        <taxon>Actinomycetota</taxon>
        <taxon>Actinomycetes</taxon>
        <taxon>Kitasatosporales</taxon>
        <taxon>Streptomycetaceae</taxon>
        <taxon>Streptomyces</taxon>
    </lineage>
</organism>
<keyword evidence="7 15" id="KW-0418">Kinase</keyword>
<evidence type="ECO:0000256" key="5">
    <source>
        <dbReference type="ARBA" id="ARBA00022679"/>
    </source>
</evidence>
<feature type="domain" description="HAMP" evidence="14">
    <location>
        <begin position="207"/>
        <end position="260"/>
    </location>
</feature>
<dbReference type="GO" id="GO:0000155">
    <property type="term" value="F:phosphorelay sensor kinase activity"/>
    <property type="evidence" value="ECO:0007669"/>
    <property type="project" value="InterPro"/>
</dbReference>
<evidence type="ECO:0000256" key="12">
    <source>
        <dbReference type="SAM" id="Phobius"/>
    </source>
</evidence>
<dbReference type="InterPro" id="IPR003594">
    <property type="entry name" value="HATPase_dom"/>
</dbReference>
<dbReference type="PROSITE" id="PS50885">
    <property type="entry name" value="HAMP"/>
    <property type="match status" value="1"/>
</dbReference>
<dbReference type="InterPro" id="IPR004358">
    <property type="entry name" value="Sig_transdc_His_kin-like_C"/>
</dbReference>
<evidence type="ECO:0000256" key="1">
    <source>
        <dbReference type="ARBA" id="ARBA00000085"/>
    </source>
</evidence>